<sequence length="161" mass="18812">MLIEFLVIIVSYIVLYVVNRENFLIFTFRVLSYVNIFIGLSEKIDYSTIIDTLGSKGVPLVISIAYIPFFYRVSRELIFNMRARKVRFSFSNYVLPLTVQTIKVAEDLYVSYNLKLYGNLIRKRNFKPRKIDILLLIASVSVLLVSCVYNPHFLQIYNFVA</sequence>
<reference evidence="2 3" key="1">
    <citation type="journal article" date="2005" name="J. Bacteriol.">
        <title>The genome of Sulfolobus acidocaldarius, a model organism of the Crenarchaeota.</title>
        <authorList>
            <person name="Chen L."/>
            <person name="Brugger K."/>
            <person name="Skovgaard M."/>
            <person name="Redder P."/>
            <person name="She Q."/>
            <person name="Torarinsson E."/>
            <person name="Greve B."/>
            <person name="Awayez M."/>
            <person name="Zibat A."/>
            <person name="Klenk H.-P."/>
            <person name="Garrett R.A."/>
        </authorList>
    </citation>
    <scope>NUCLEOTIDE SEQUENCE [LARGE SCALE GENOMIC DNA]</scope>
    <source>
        <strain evidence="3">ATCC 33909 / DSM 639 / JCM 8929 / NBRC 15157 / NCIMB 11770</strain>
    </source>
</reference>
<dbReference type="HOGENOM" id="CLU_1492907_0_0_2"/>
<dbReference type="eggNOG" id="arCOG05945">
    <property type="taxonomic scope" value="Archaea"/>
</dbReference>
<keyword evidence="1" id="KW-0472">Membrane</keyword>
<evidence type="ECO:0000256" key="1">
    <source>
        <dbReference type="SAM" id="Phobius"/>
    </source>
</evidence>
<evidence type="ECO:0000313" key="2">
    <source>
        <dbReference type="EMBL" id="AAY80244.1"/>
    </source>
</evidence>
<proteinExistence type="predicted"/>
<dbReference type="EMBL" id="CP000077">
    <property type="protein sequence ID" value="AAY80244.1"/>
    <property type="molecule type" value="Genomic_DNA"/>
</dbReference>
<evidence type="ECO:0000313" key="3">
    <source>
        <dbReference type="Proteomes" id="UP000001018"/>
    </source>
</evidence>
<dbReference type="AlphaFoldDB" id="Q4JAD6"/>
<keyword evidence="1" id="KW-0812">Transmembrane</keyword>
<dbReference type="KEGG" id="sai:Saci_0879"/>
<protein>
    <submittedName>
        <fullName evidence="2">Conserved membrane protein</fullName>
    </submittedName>
</protein>
<accession>Q4JAD6</accession>
<gene>
    <name evidence="2" type="ordered locus">Saci_0879</name>
</gene>
<dbReference type="STRING" id="330779.Saci_0879"/>
<keyword evidence="1" id="KW-1133">Transmembrane helix</keyword>
<dbReference type="Proteomes" id="UP000001018">
    <property type="component" value="Chromosome"/>
</dbReference>
<organism evidence="2 3">
    <name type="scientific">Sulfolobus acidocaldarius (strain ATCC 33909 / DSM 639 / JCM 8929 / NBRC 15157 / NCIMB 11770)</name>
    <dbReference type="NCBI Taxonomy" id="330779"/>
    <lineage>
        <taxon>Archaea</taxon>
        <taxon>Thermoproteota</taxon>
        <taxon>Thermoprotei</taxon>
        <taxon>Sulfolobales</taxon>
        <taxon>Sulfolobaceae</taxon>
        <taxon>Sulfolobus</taxon>
    </lineage>
</organism>
<keyword evidence="3" id="KW-1185">Reference proteome</keyword>
<feature type="transmembrane region" description="Helical" evidence="1">
    <location>
        <begin position="133"/>
        <end position="152"/>
    </location>
</feature>
<feature type="transmembrane region" description="Helical" evidence="1">
    <location>
        <begin position="53"/>
        <end position="73"/>
    </location>
</feature>
<name>Q4JAD6_SULAC</name>